<comment type="subunit">
    <text evidence="2">Homotetramer.</text>
</comment>
<dbReference type="PROSITE" id="PS50935">
    <property type="entry name" value="SSB"/>
    <property type="match status" value="1"/>
</dbReference>
<dbReference type="Gene3D" id="2.40.50.140">
    <property type="entry name" value="Nucleic acid-binding proteins"/>
    <property type="match status" value="1"/>
</dbReference>
<dbReference type="InterPro" id="IPR011344">
    <property type="entry name" value="ssDNA-bd"/>
</dbReference>
<dbReference type="PANTHER" id="PTHR10302">
    <property type="entry name" value="SINGLE-STRANDED DNA-BINDING PROTEIN"/>
    <property type="match status" value="1"/>
</dbReference>
<dbReference type="EMBL" id="JRNR01000054">
    <property type="protein sequence ID" value="KGF49241.1"/>
    <property type="molecule type" value="Genomic_DNA"/>
</dbReference>
<dbReference type="AlphaFoldDB" id="A0A096ARB1"/>
<dbReference type="PANTHER" id="PTHR10302:SF27">
    <property type="entry name" value="SINGLE-STRANDED DNA-BINDING PROTEIN"/>
    <property type="match status" value="1"/>
</dbReference>
<proteinExistence type="inferred from homology"/>
<gene>
    <name evidence="5" type="ORF">HMPREF0654_06105</name>
</gene>
<dbReference type="InterPro" id="IPR012340">
    <property type="entry name" value="NA-bd_OB-fold"/>
</dbReference>
<organism evidence="5 6">
    <name type="scientific">Prevotella disiens DNF00882</name>
    <dbReference type="NCBI Taxonomy" id="1401075"/>
    <lineage>
        <taxon>Bacteria</taxon>
        <taxon>Pseudomonadati</taxon>
        <taxon>Bacteroidota</taxon>
        <taxon>Bacteroidia</taxon>
        <taxon>Bacteroidales</taxon>
        <taxon>Prevotellaceae</taxon>
        <taxon>Prevotella</taxon>
    </lineage>
</organism>
<dbReference type="Proteomes" id="UP000029538">
    <property type="component" value="Unassembled WGS sequence"/>
</dbReference>
<accession>A0A096ARB1</accession>
<dbReference type="GO" id="GO:0003697">
    <property type="term" value="F:single-stranded DNA binding"/>
    <property type="evidence" value="ECO:0007669"/>
    <property type="project" value="UniProtKB-UniRule"/>
</dbReference>
<evidence type="ECO:0000256" key="2">
    <source>
        <dbReference type="HAMAP-Rule" id="MF_00984"/>
    </source>
</evidence>
<dbReference type="InterPro" id="IPR000424">
    <property type="entry name" value="Primosome_PriB/ssb"/>
</dbReference>
<dbReference type="GO" id="GO:0006260">
    <property type="term" value="P:DNA replication"/>
    <property type="evidence" value="ECO:0007669"/>
    <property type="project" value="InterPro"/>
</dbReference>
<comment type="caution">
    <text evidence="5">The sequence shown here is derived from an EMBL/GenBank/DDBJ whole genome shotgun (WGS) entry which is preliminary data.</text>
</comment>
<dbReference type="GO" id="GO:0009295">
    <property type="term" value="C:nucleoid"/>
    <property type="evidence" value="ECO:0007669"/>
    <property type="project" value="TreeGrafter"/>
</dbReference>
<evidence type="ECO:0000256" key="1">
    <source>
        <dbReference type="ARBA" id="ARBA00023125"/>
    </source>
</evidence>
<protein>
    <recommendedName>
        <fullName evidence="2 3">Single-stranded DNA-binding protein</fullName>
        <shortName evidence="2">SSB</shortName>
    </recommendedName>
</protein>
<dbReference type="NCBIfam" id="TIGR00621">
    <property type="entry name" value="ssb"/>
    <property type="match status" value="1"/>
</dbReference>
<feature type="region of interest" description="Disordered" evidence="4">
    <location>
        <begin position="110"/>
        <end position="139"/>
    </location>
</feature>
<evidence type="ECO:0000313" key="6">
    <source>
        <dbReference type="Proteomes" id="UP000029538"/>
    </source>
</evidence>
<feature type="compositionally biased region" description="Polar residues" evidence="4">
    <location>
        <begin position="117"/>
        <end position="139"/>
    </location>
</feature>
<dbReference type="RefSeq" id="WP_036883251.1">
    <property type="nucleotide sequence ID" value="NZ_JRNR01000054.1"/>
</dbReference>
<reference evidence="5 6" key="1">
    <citation type="submission" date="2014-07" db="EMBL/GenBank/DDBJ databases">
        <authorList>
            <person name="McCorrison J."/>
            <person name="Sanka R."/>
            <person name="Torralba M."/>
            <person name="Gillis M."/>
            <person name="Haft D.H."/>
            <person name="Methe B."/>
            <person name="Sutton G."/>
            <person name="Nelson K.E."/>
        </authorList>
    </citation>
    <scope>NUCLEOTIDE SEQUENCE [LARGE SCALE GENOMIC DNA]</scope>
    <source>
        <strain evidence="5 6">DNF00882</strain>
    </source>
</reference>
<name>A0A096ARB1_9BACT</name>
<keyword evidence="1 2" id="KW-0238">DNA-binding</keyword>
<evidence type="ECO:0000256" key="3">
    <source>
        <dbReference type="PIRNR" id="PIRNR002070"/>
    </source>
</evidence>
<dbReference type="SUPFAM" id="SSF50249">
    <property type="entry name" value="Nucleic acid-binding proteins"/>
    <property type="match status" value="1"/>
</dbReference>
<evidence type="ECO:0000313" key="5">
    <source>
        <dbReference type="EMBL" id="KGF49241.1"/>
    </source>
</evidence>
<sequence length="139" mass="15972">MNKVMLIGHVGKEPEVRYYDVDQCVASFSLATTERGYTLANGTQVPDHTDWHNIVLFKQLAKYAEQYIHKGDKICIEGKIRYRSYDDKKGMRRQVTEIYADTLEWLSAPKKTEGTKETQNLTTNAPNNIPAQTQEETPF</sequence>
<dbReference type="HAMAP" id="MF_00984">
    <property type="entry name" value="SSB"/>
    <property type="match status" value="1"/>
</dbReference>
<comment type="caution">
    <text evidence="2">Lacks conserved residue(s) required for the propagation of feature annotation.</text>
</comment>
<dbReference type="Pfam" id="PF00436">
    <property type="entry name" value="SSB"/>
    <property type="match status" value="1"/>
</dbReference>
<evidence type="ECO:0000256" key="4">
    <source>
        <dbReference type="SAM" id="MobiDB-lite"/>
    </source>
</evidence>
<dbReference type="CDD" id="cd04496">
    <property type="entry name" value="SSB_OBF"/>
    <property type="match status" value="1"/>
</dbReference>
<dbReference type="PIRSF" id="PIRSF002070">
    <property type="entry name" value="SSB"/>
    <property type="match status" value="1"/>
</dbReference>